<organism evidence="2">
    <name type="scientific">marine sediment metagenome</name>
    <dbReference type="NCBI Taxonomy" id="412755"/>
    <lineage>
        <taxon>unclassified sequences</taxon>
        <taxon>metagenomes</taxon>
        <taxon>ecological metagenomes</taxon>
    </lineage>
</organism>
<sequence length="392" mass="43017">MAGTYTDISIVAPDDAQVGDTVNVEARIKNLWDGTINLTATMGRADDTVLRFGAIHKFVRAGETESWYDSFIMTCKGVVVSVESWYKAEDGNWYSDDRAEKVVALQTPPGGYLGTISRKELKYNSVQEPIPVSNVPYGKVGQVHIYGRNDTLVPAMMGINWIVKDPSGLEVQRYFTWTIWECINPGGECEFVADTFNLDKRGTYTIEVLLLMNGVPIVDEYSGELCTVVAVAAVRPTATTVHATAISETYAYFGGKIADDGGEACQYRFRYKKSGGGYSYTAWEDAKITGQLFYQFVGDLEPSTLYLFNAQAKNSAGESDWANEISFTTKGPELAGSIIKKELEFSGSGDGIVPVSDVPLGVRAKLHVWGRNDMSISQGMGIYWFVADPDGE</sequence>
<comment type="caution">
    <text evidence="2">The sequence shown here is derived from an EMBL/GenBank/DDBJ whole genome shotgun (WGS) entry which is preliminary data.</text>
</comment>
<reference evidence="2" key="1">
    <citation type="journal article" date="2014" name="Front. Microbiol.">
        <title>High frequency of phylogenetically diverse reductive dehalogenase-homologous genes in deep subseafloor sedimentary metagenomes.</title>
        <authorList>
            <person name="Kawai M."/>
            <person name="Futagami T."/>
            <person name="Toyoda A."/>
            <person name="Takaki Y."/>
            <person name="Nishi S."/>
            <person name="Hori S."/>
            <person name="Arai W."/>
            <person name="Tsubouchi T."/>
            <person name="Morono Y."/>
            <person name="Uchiyama I."/>
            <person name="Ito T."/>
            <person name="Fujiyama A."/>
            <person name="Inagaki F."/>
            <person name="Takami H."/>
        </authorList>
    </citation>
    <scope>NUCLEOTIDE SEQUENCE</scope>
    <source>
        <strain evidence="2">Expedition CK06-06</strain>
    </source>
</reference>
<gene>
    <name evidence="2" type="ORF">S06H3_13244</name>
</gene>
<evidence type="ECO:0000313" key="2">
    <source>
        <dbReference type="EMBL" id="GAI13246.1"/>
    </source>
</evidence>
<dbReference type="InterPro" id="IPR013783">
    <property type="entry name" value="Ig-like_fold"/>
</dbReference>
<dbReference type="InterPro" id="IPR036116">
    <property type="entry name" value="FN3_sf"/>
</dbReference>
<dbReference type="InterPro" id="IPR003961">
    <property type="entry name" value="FN3_dom"/>
</dbReference>
<accession>X1M579</accession>
<dbReference type="Gene3D" id="2.60.40.10">
    <property type="entry name" value="Immunoglobulins"/>
    <property type="match status" value="1"/>
</dbReference>
<protein>
    <recommendedName>
        <fullName evidence="1">Fibronectin type-III domain-containing protein</fullName>
    </recommendedName>
</protein>
<dbReference type="SUPFAM" id="SSF49265">
    <property type="entry name" value="Fibronectin type III"/>
    <property type="match status" value="1"/>
</dbReference>
<name>X1M579_9ZZZZ</name>
<proteinExistence type="predicted"/>
<feature type="non-terminal residue" evidence="2">
    <location>
        <position position="392"/>
    </location>
</feature>
<dbReference type="EMBL" id="BARV01006463">
    <property type="protein sequence ID" value="GAI13246.1"/>
    <property type="molecule type" value="Genomic_DNA"/>
</dbReference>
<dbReference type="CDD" id="cd00063">
    <property type="entry name" value="FN3"/>
    <property type="match status" value="1"/>
</dbReference>
<dbReference type="AlphaFoldDB" id="X1M579"/>
<feature type="domain" description="Fibronectin type-III" evidence="1">
    <location>
        <begin position="235"/>
        <end position="332"/>
    </location>
</feature>
<evidence type="ECO:0000259" key="1">
    <source>
        <dbReference type="PROSITE" id="PS50853"/>
    </source>
</evidence>
<dbReference type="PROSITE" id="PS50853">
    <property type="entry name" value="FN3"/>
    <property type="match status" value="1"/>
</dbReference>